<name>A0AAW1UED4_9CUCU</name>
<gene>
    <name evidence="1" type="ORF">WA026_003792</name>
</gene>
<evidence type="ECO:0000313" key="2">
    <source>
        <dbReference type="Proteomes" id="UP001431783"/>
    </source>
</evidence>
<comment type="caution">
    <text evidence="1">The sequence shown here is derived from an EMBL/GenBank/DDBJ whole genome shotgun (WGS) entry which is preliminary data.</text>
</comment>
<sequence>MLKRDRVCAAYEFYRDSGVFDVRRYLQRSLIFCYRKRTGIAHPDHINNTRYRNKISYNNRMVKRIRQRHYNYLICKMYDILPKDLLSPLEECHFGDPSRNS</sequence>
<keyword evidence="2" id="KW-1185">Reference proteome</keyword>
<evidence type="ECO:0000313" key="1">
    <source>
        <dbReference type="EMBL" id="KAK9878973.1"/>
    </source>
</evidence>
<proteinExistence type="predicted"/>
<dbReference type="EMBL" id="JARQZJ010000061">
    <property type="protein sequence ID" value="KAK9878973.1"/>
    <property type="molecule type" value="Genomic_DNA"/>
</dbReference>
<accession>A0AAW1UED4</accession>
<dbReference type="AlphaFoldDB" id="A0AAW1UED4"/>
<dbReference type="Proteomes" id="UP001431783">
    <property type="component" value="Unassembled WGS sequence"/>
</dbReference>
<reference evidence="1 2" key="1">
    <citation type="submission" date="2023-03" db="EMBL/GenBank/DDBJ databases">
        <title>Genome insight into feeding habits of ladybird beetles.</title>
        <authorList>
            <person name="Li H.-S."/>
            <person name="Huang Y.-H."/>
            <person name="Pang H."/>
        </authorList>
    </citation>
    <scope>NUCLEOTIDE SEQUENCE [LARGE SCALE GENOMIC DNA]</scope>
    <source>
        <strain evidence="1">SYSU_2023b</strain>
        <tissue evidence="1">Whole body</tissue>
    </source>
</reference>
<organism evidence="1 2">
    <name type="scientific">Henosepilachna vigintioctopunctata</name>
    <dbReference type="NCBI Taxonomy" id="420089"/>
    <lineage>
        <taxon>Eukaryota</taxon>
        <taxon>Metazoa</taxon>
        <taxon>Ecdysozoa</taxon>
        <taxon>Arthropoda</taxon>
        <taxon>Hexapoda</taxon>
        <taxon>Insecta</taxon>
        <taxon>Pterygota</taxon>
        <taxon>Neoptera</taxon>
        <taxon>Endopterygota</taxon>
        <taxon>Coleoptera</taxon>
        <taxon>Polyphaga</taxon>
        <taxon>Cucujiformia</taxon>
        <taxon>Coccinelloidea</taxon>
        <taxon>Coccinellidae</taxon>
        <taxon>Epilachninae</taxon>
        <taxon>Epilachnini</taxon>
        <taxon>Henosepilachna</taxon>
    </lineage>
</organism>
<protein>
    <submittedName>
        <fullName evidence="1">Uncharacterized protein</fullName>
    </submittedName>
</protein>